<dbReference type="EMBL" id="GBXM01020091">
    <property type="protein sequence ID" value="JAH88486.1"/>
    <property type="molecule type" value="Transcribed_RNA"/>
</dbReference>
<accession>A0A0E9WDV6</accession>
<sequence length="73" mass="8513">MLKKSYQNAKRLYEDEYSEENTNLTPHSRQLSFDNAKRHAIHNIRKQKPTTYLQGLQADEACNGETIDDILFA</sequence>
<evidence type="ECO:0000313" key="1">
    <source>
        <dbReference type="EMBL" id="JAH88486.1"/>
    </source>
</evidence>
<organism evidence="1">
    <name type="scientific">Anguilla anguilla</name>
    <name type="common">European freshwater eel</name>
    <name type="synonym">Muraena anguilla</name>
    <dbReference type="NCBI Taxonomy" id="7936"/>
    <lineage>
        <taxon>Eukaryota</taxon>
        <taxon>Metazoa</taxon>
        <taxon>Chordata</taxon>
        <taxon>Craniata</taxon>
        <taxon>Vertebrata</taxon>
        <taxon>Euteleostomi</taxon>
        <taxon>Actinopterygii</taxon>
        <taxon>Neopterygii</taxon>
        <taxon>Teleostei</taxon>
        <taxon>Anguilliformes</taxon>
        <taxon>Anguillidae</taxon>
        <taxon>Anguilla</taxon>
    </lineage>
</organism>
<reference evidence="1" key="2">
    <citation type="journal article" date="2015" name="Fish Shellfish Immunol.">
        <title>Early steps in the European eel (Anguilla anguilla)-Vibrio vulnificus interaction in the gills: Role of the RtxA13 toxin.</title>
        <authorList>
            <person name="Callol A."/>
            <person name="Pajuelo D."/>
            <person name="Ebbesson L."/>
            <person name="Teles M."/>
            <person name="MacKenzie S."/>
            <person name="Amaro C."/>
        </authorList>
    </citation>
    <scope>NUCLEOTIDE SEQUENCE</scope>
</reference>
<name>A0A0E9WDV6_ANGAN</name>
<reference evidence="1" key="1">
    <citation type="submission" date="2014-11" db="EMBL/GenBank/DDBJ databases">
        <authorList>
            <person name="Amaro Gonzalez C."/>
        </authorList>
    </citation>
    <scope>NUCLEOTIDE SEQUENCE</scope>
</reference>
<protein>
    <submittedName>
        <fullName evidence="1">Uncharacterized protein</fullName>
    </submittedName>
</protein>
<proteinExistence type="predicted"/>
<dbReference type="AlphaFoldDB" id="A0A0E9WDV6"/>